<comment type="caution">
    <text evidence="2">The sequence shown here is derived from an EMBL/GenBank/DDBJ whole genome shotgun (WGS) entry which is preliminary data.</text>
</comment>
<dbReference type="eggNOG" id="ENOG5031EZR">
    <property type="taxonomic scope" value="Bacteria"/>
</dbReference>
<keyword evidence="1" id="KW-1133">Transmembrane helix</keyword>
<keyword evidence="3" id="KW-1185">Reference proteome</keyword>
<dbReference type="OrthoDB" id="9972187at2"/>
<keyword evidence="1" id="KW-0472">Membrane</keyword>
<evidence type="ECO:0000313" key="2">
    <source>
        <dbReference type="EMBL" id="KFZ38406.1"/>
    </source>
</evidence>
<accession>A0A094K195</accession>
<name>A0A094K195_9GAMM</name>
<sequence>MNASSVNLFNVEGRYRALKKLHASLTDEERRFVRTQQLDAGHSAAYWQKFFQRLIQLDVLGSELRRFYRKQRTWLIVLNILGVFFLAGLGYTSLMLLLFVALLYSWIRLKYCRLMDVDNSVRTGLVKLFQVLALETRFIKLKLDLRPTTARQVSRRRQPDSRTTLEFFDIPLLQLRAQFKDGNQVSMRIDDVLCKRTCKKISRSGRRKTKIKYKGRRNIRVSLNLNDARYIKRNGKLAADSKCVTQHGQQKIVTQFKLKYDGETKYVDAENLLKTVAKAYQQTKVKTFGAAA</sequence>
<dbReference type="AlphaFoldDB" id="A0A094K195"/>
<reference evidence="2 3" key="1">
    <citation type="submission" date="2014-06" db="EMBL/GenBank/DDBJ databases">
        <title>Shewanella sp. YQH10.</title>
        <authorList>
            <person name="Liu Y."/>
            <person name="Zeng R."/>
        </authorList>
    </citation>
    <scope>NUCLEOTIDE SEQUENCE [LARGE SCALE GENOMIC DNA]</scope>
    <source>
        <strain evidence="2 3">YQH10</strain>
    </source>
</reference>
<evidence type="ECO:0000313" key="3">
    <source>
        <dbReference type="Proteomes" id="UP000029264"/>
    </source>
</evidence>
<keyword evidence="1" id="KW-0812">Transmembrane</keyword>
<gene>
    <name evidence="2" type="ORF">HR45_02870</name>
</gene>
<evidence type="ECO:0000256" key="1">
    <source>
        <dbReference type="SAM" id="Phobius"/>
    </source>
</evidence>
<dbReference type="Proteomes" id="UP000029264">
    <property type="component" value="Unassembled WGS sequence"/>
</dbReference>
<dbReference type="EMBL" id="JPEO01000002">
    <property type="protein sequence ID" value="KFZ38406.1"/>
    <property type="molecule type" value="Genomic_DNA"/>
</dbReference>
<organism evidence="2 3">
    <name type="scientific">Shewanella mangrovi</name>
    <dbReference type="NCBI Taxonomy" id="1515746"/>
    <lineage>
        <taxon>Bacteria</taxon>
        <taxon>Pseudomonadati</taxon>
        <taxon>Pseudomonadota</taxon>
        <taxon>Gammaproteobacteria</taxon>
        <taxon>Alteromonadales</taxon>
        <taxon>Shewanellaceae</taxon>
        <taxon>Shewanella</taxon>
    </lineage>
</organism>
<dbReference type="RefSeq" id="WP_037439572.1">
    <property type="nucleotide sequence ID" value="NZ_JPEO01000002.1"/>
</dbReference>
<feature type="transmembrane region" description="Helical" evidence="1">
    <location>
        <begin position="74"/>
        <end position="107"/>
    </location>
</feature>
<protein>
    <submittedName>
        <fullName evidence="2">Uncharacterized protein</fullName>
    </submittedName>
</protein>
<proteinExistence type="predicted"/>